<feature type="compositionally biased region" description="Gly residues" evidence="8">
    <location>
        <begin position="984"/>
        <end position="993"/>
    </location>
</feature>
<dbReference type="PANTHER" id="PTHR31313:SF78">
    <property type="entry name" value="TRANSCRIPTION FACTOR DOMAIN-CONTAINING PROTEIN"/>
    <property type="match status" value="1"/>
</dbReference>
<dbReference type="CDD" id="cd15486">
    <property type="entry name" value="ZIP_Sip4"/>
    <property type="match status" value="1"/>
</dbReference>
<feature type="compositionally biased region" description="Polar residues" evidence="8">
    <location>
        <begin position="702"/>
        <end position="722"/>
    </location>
</feature>
<dbReference type="Pfam" id="PF04082">
    <property type="entry name" value="Fungal_trans"/>
    <property type="match status" value="1"/>
</dbReference>
<sequence>MSSGETAEEAAKRQRVSRACDLCRRKKIKCDGLNPVCSNCQAFSLECSYNDTTKKRGPPKGYIEAIENRLHKLEQILSDLAENTEDPRSQAVLAELHQPLETATGEQISTRPVRRGRGSNKNRTFFWQTTTSTGSSSGTSRSKKSKKNTRPTPPGSPASSSQLMDSPTLGHEELAPGSPGGSVMDDSNGQLSMDETGQVRYLGRSSGFYLLQNSRTYQNGAFHLTNCGHIKASLNKRSAPLDKFELPPRDLSMHLIRTYFQHFYPVLPLFYKRLLHSSMDPPSDNISPLLLNAIYAIASRVSPDLRVRSDPDSPDTAGDIFFERAKCLLDDYYDTPKISTVQALLLMACHQHGAMNSPRAWLYSGLAFRMAQDLGLHRNCDHWNIPPDERERRKRVFWCCFIVDRLFSALFGRASVFEERDCDVPFPTVDDDQDIRVNNSKENGGPGGRPPVRLLESFVQLIKICDILGHVLKNIYYAKARHHAGTQHIDHVLSALNQQLTNWFNSMPPSLRYDMPVGNGEGASDPPSPVSQLHMIYYTTVILLHRPFIPGPSTSSLSSLSSSSLPSYNICTSAANSILDIVSIMLSHNNLKFVSNFTVYYIFTAGIIFMKSATAASDSEKSFESKVKINKIMRALDEIELTWNTASRSCSILGELAGLRDINLAFDNREASATSRRTAAAQAAAAAATVSAPPTTTTMTSHNEAVTRIQTPPLSMVFSSDGPNKEPSDVQQQQQQLQQVPQHHHQQQQQQPMSSASSNASNQSGWMNNNGRLTPTSSRPPDLLTSNNNTPTGTNNNGFQLPTQWLPVSNTYGSTAPTVDPFAAPGTIPGPAQQQQFDPLGAAFWGVPHTMDMNEWNNYLGAAQMNTNPEYGNSNTNNPSGPFQQPVSTGPPTDHQQPLIPSHEFAPVQQQQQPTRPQQQQAQPPRQDSPIQDRSSSNPLSINKHLIHTDDTVDVLSGVSNMTPPRELALLGYLGATPDPTGPTGFGNMGLAGTGATTNTTSSSNSSTTSSRQLQQPNDSNESSRDPSGLMYW</sequence>
<dbReference type="Proteomes" id="UP001209540">
    <property type="component" value="Unassembled WGS sequence"/>
</dbReference>
<dbReference type="PROSITE" id="PS50048">
    <property type="entry name" value="ZN2_CY6_FUNGAL_2"/>
    <property type="match status" value="1"/>
</dbReference>
<dbReference type="SMART" id="SM00066">
    <property type="entry name" value="GAL4"/>
    <property type="match status" value="1"/>
</dbReference>
<reference evidence="10" key="1">
    <citation type="journal article" date="2022" name="IScience">
        <title>Evolution of zygomycete secretomes and the origins of terrestrial fungal ecologies.</title>
        <authorList>
            <person name="Chang Y."/>
            <person name="Wang Y."/>
            <person name="Mondo S."/>
            <person name="Ahrendt S."/>
            <person name="Andreopoulos W."/>
            <person name="Barry K."/>
            <person name="Beard J."/>
            <person name="Benny G.L."/>
            <person name="Blankenship S."/>
            <person name="Bonito G."/>
            <person name="Cuomo C."/>
            <person name="Desiro A."/>
            <person name="Gervers K.A."/>
            <person name="Hundley H."/>
            <person name="Kuo A."/>
            <person name="LaButti K."/>
            <person name="Lang B.F."/>
            <person name="Lipzen A."/>
            <person name="O'Donnell K."/>
            <person name="Pangilinan J."/>
            <person name="Reynolds N."/>
            <person name="Sandor L."/>
            <person name="Smith M.E."/>
            <person name="Tsang A."/>
            <person name="Grigoriev I.V."/>
            <person name="Stajich J.E."/>
            <person name="Spatafora J.W."/>
        </authorList>
    </citation>
    <scope>NUCLEOTIDE SEQUENCE</scope>
    <source>
        <strain evidence="10">RSA 2281</strain>
    </source>
</reference>
<organism evidence="10 11">
    <name type="scientific">Phascolomyces articulosus</name>
    <dbReference type="NCBI Taxonomy" id="60185"/>
    <lineage>
        <taxon>Eukaryota</taxon>
        <taxon>Fungi</taxon>
        <taxon>Fungi incertae sedis</taxon>
        <taxon>Mucoromycota</taxon>
        <taxon>Mucoromycotina</taxon>
        <taxon>Mucoromycetes</taxon>
        <taxon>Mucorales</taxon>
        <taxon>Lichtheimiaceae</taxon>
        <taxon>Phascolomyces</taxon>
    </lineage>
</organism>
<dbReference type="CDD" id="cd12148">
    <property type="entry name" value="fungal_TF_MHR"/>
    <property type="match status" value="1"/>
</dbReference>
<dbReference type="SUPFAM" id="SSF57701">
    <property type="entry name" value="Zn2/Cys6 DNA-binding domain"/>
    <property type="match status" value="1"/>
</dbReference>
<evidence type="ECO:0000313" key="10">
    <source>
        <dbReference type="EMBL" id="KAI9259468.1"/>
    </source>
</evidence>
<dbReference type="EMBL" id="JAIXMP010000017">
    <property type="protein sequence ID" value="KAI9259468.1"/>
    <property type="molecule type" value="Genomic_DNA"/>
</dbReference>
<dbReference type="GO" id="GO:0006351">
    <property type="term" value="P:DNA-templated transcription"/>
    <property type="evidence" value="ECO:0007669"/>
    <property type="project" value="InterPro"/>
</dbReference>
<evidence type="ECO:0000256" key="2">
    <source>
        <dbReference type="ARBA" id="ARBA00022723"/>
    </source>
</evidence>
<feature type="region of interest" description="Disordered" evidence="8">
    <location>
        <begin position="685"/>
        <end position="809"/>
    </location>
</feature>
<dbReference type="PROSITE" id="PS00463">
    <property type="entry name" value="ZN2_CY6_FUNGAL_1"/>
    <property type="match status" value="1"/>
</dbReference>
<evidence type="ECO:0000259" key="9">
    <source>
        <dbReference type="PROSITE" id="PS50048"/>
    </source>
</evidence>
<dbReference type="InterPro" id="IPR051615">
    <property type="entry name" value="Transcr_Regulatory_Elem"/>
</dbReference>
<keyword evidence="4" id="KW-0805">Transcription regulation</keyword>
<proteinExistence type="predicted"/>
<dbReference type="AlphaFoldDB" id="A0AAD5PCY7"/>
<keyword evidence="11" id="KW-1185">Reference proteome</keyword>
<keyword evidence="7" id="KW-0539">Nucleus</keyword>
<evidence type="ECO:0000256" key="6">
    <source>
        <dbReference type="ARBA" id="ARBA00023163"/>
    </source>
</evidence>
<keyword evidence="2" id="KW-0479">Metal-binding</keyword>
<evidence type="ECO:0000256" key="1">
    <source>
        <dbReference type="ARBA" id="ARBA00004123"/>
    </source>
</evidence>
<feature type="compositionally biased region" description="Low complexity" evidence="8">
    <location>
        <begin position="129"/>
        <end position="140"/>
    </location>
</feature>
<dbReference type="PANTHER" id="PTHR31313">
    <property type="entry name" value="TY1 ENHANCER ACTIVATOR"/>
    <property type="match status" value="1"/>
</dbReference>
<dbReference type="SMART" id="SM00906">
    <property type="entry name" value="Fungal_trans"/>
    <property type="match status" value="1"/>
</dbReference>
<comment type="subcellular location">
    <subcellularLocation>
        <location evidence="1">Nucleus</location>
    </subcellularLocation>
</comment>
<feature type="compositionally biased region" description="Polar residues" evidence="8">
    <location>
        <begin position="798"/>
        <end position="809"/>
    </location>
</feature>
<evidence type="ECO:0000256" key="8">
    <source>
        <dbReference type="SAM" id="MobiDB-lite"/>
    </source>
</evidence>
<gene>
    <name evidence="10" type="ORF">BDA99DRAFT_465191</name>
</gene>
<evidence type="ECO:0000256" key="5">
    <source>
        <dbReference type="ARBA" id="ARBA00023125"/>
    </source>
</evidence>
<feature type="region of interest" description="Disordered" evidence="8">
    <location>
        <begin position="981"/>
        <end position="1033"/>
    </location>
</feature>
<feature type="compositionally biased region" description="Polar residues" evidence="8">
    <location>
        <begin position="1012"/>
        <end position="1021"/>
    </location>
</feature>
<name>A0AAD5PCY7_9FUNG</name>
<keyword evidence="6" id="KW-0804">Transcription</keyword>
<dbReference type="GO" id="GO:0003677">
    <property type="term" value="F:DNA binding"/>
    <property type="evidence" value="ECO:0007669"/>
    <property type="project" value="UniProtKB-KW"/>
</dbReference>
<evidence type="ECO:0000256" key="3">
    <source>
        <dbReference type="ARBA" id="ARBA00022833"/>
    </source>
</evidence>
<dbReference type="GO" id="GO:0005634">
    <property type="term" value="C:nucleus"/>
    <property type="evidence" value="ECO:0007669"/>
    <property type="project" value="UniProtKB-SubCell"/>
</dbReference>
<feature type="compositionally biased region" description="Low complexity" evidence="8">
    <location>
        <begin position="785"/>
        <end position="797"/>
    </location>
</feature>
<dbReference type="Gene3D" id="4.10.240.10">
    <property type="entry name" value="Zn(2)-C6 fungal-type DNA-binding domain"/>
    <property type="match status" value="1"/>
</dbReference>
<feature type="compositionally biased region" description="Polar residues" evidence="8">
    <location>
        <begin position="929"/>
        <end position="941"/>
    </location>
</feature>
<dbReference type="Pfam" id="PF00172">
    <property type="entry name" value="Zn_clus"/>
    <property type="match status" value="1"/>
</dbReference>
<feature type="compositionally biased region" description="Low complexity" evidence="8">
    <location>
        <begin position="685"/>
        <end position="701"/>
    </location>
</feature>
<comment type="caution">
    <text evidence="10">The sequence shown here is derived from an EMBL/GenBank/DDBJ whole genome shotgun (WGS) entry which is preliminary data.</text>
</comment>
<feature type="compositionally biased region" description="Polar residues" evidence="8">
    <location>
        <begin position="867"/>
        <end position="896"/>
    </location>
</feature>
<dbReference type="CDD" id="cd00067">
    <property type="entry name" value="GAL4"/>
    <property type="match status" value="1"/>
</dbReference>
<feature type="compositionally biased region" description="Low complexity" evidence="8">
    <location>
        <begin position="906"/>
        <end position="926"/>
    </location>
</feature>
<accession>A0AAD5PCY7</accession>
<keyword evidence="3" id="KW-0862">Zinc</keyword>
<feature type="domain" description="Zn(2)-C6 fungal-type" evidence="9">
    <location>
        <begin position="19"/>
        <end position="49"/>
    </location>
</feature>
<dbReference type="GO" id="GO:0000981">
    <property type="term" value="F:DNA-binding transcription factor activity, RNA polymerase II-specific"/>
    <property type="evidence" value="ECO:0007669"/>
    <property type="project" value="InterPro"/>
</dbReference>
<feature type="compositionally biased region" description="Low complexity" evidence="8">
    <location>
        <begin position="730"/>
        <end position="764"/>
    </location>
</feature>
<dbReference type="GO" id="GO:0008270">
    <property type="term" value="F:zinc ion binding"/>
    <property type="evidence" value="ECO:0007669"/>
    <property type="project" value="InterPro"/>
</dbReference>
<reference evidence="10" key="2">
    <citation type="submission" date="2023-02" db="EMBL/GenBank/DDBJ databases">
        <authorList>
            <consortium name="DOE Joint Genome Institute"/>
            <person name="Mondo S.J."/>
            <person name="Chang Y."/>
            <person name="Wang Y."/>
            <person name="Ahrendt S."/>
            <person name="Andreopoulos W."/>
            <person name="Barry K."/>
            <person name="Beard J."/>
            <person name="Benny G.L."/>
            <person name="Blankenship S."/>
            <person name="Bonito G."/>
            <person name="Cuomo C."/>
            <person name="Desiro A."/>
            <person name="Gervers K.A."/>
            <person name="Hundley H."/>
            <person name="Kuo A."/>
            <person name="LaButti K."/>
            <person name="Lang B.F."/>
            <person name="Lipzen A."/>
            <person name="O'Donnell K."/>
            <person name="Pangilinan J."/>
            <person name="Reynolds N."/>
            <person name="Sandor L."/>
            <person name="Smith M.W."/>
            <person name="Tsang A."/>
            <person name="Grigoriev I.V."/>
            <person name="Stajich J.E."/>
            <person name="Spatafora J.W."/>
        </authorList>
    </citation>
    <scope>NUCLEOTIDE SEQUENCE</scope>
    <source>
        <strain evidence="10">RSA 2281</strain>
    </source>
</reference>
<keyword evidence="5" id="KW-0238">DNA-binding</keyword>
<feature type="compositionally biased region" description="Low complexity" evidence="8">
    <location>
        <begin position="994"/>
        <end position="1011"/>
    </location>
</feature>
<evidence type="ECO:0000256" key="7">
    <source>
        <dbReference type="ARBA" id="ARBA00023242"/>
    </source>
</evidence>
<dbReference type="InterPro" id="IPR036864">
    <property type="entry name" value="Zn2-C6_fun-type_DNA-bd_sf"/>
</dbReference>
<evidence type="ECO:0000313" key="11">
    <source>
        <dbReference type="Proteomes" id="UP001209540"/>
    </source>
</evidence>
<dbReference type="InterPro" id="IPR001138">
    <property type="entry name" value="Zn2Cys6_DnaBD"/>
</dbReference>
<feature type="region of interest" description="Disordered" evidence="8">
    <location>
        <begin position="96"/>
        <end position="191"/>
    </location>
</feature>
<protein>
    <submittedName>
        <fullName evidence="10">Fungal-specific transcription factor domain-containing protein</fullName>
    </submittedName>
</protein>
<dbReference type="InterPro" id="IPR007219">
    <property type="entry name" value="XnlR_reg_dom"/>
</dbReference>
<feature type="compositionally biased region" description="Polar residues" evidence="8">
    <location>
        <begin position="765"/>
        <end position="779"/>
    </location>
</feature>
<feature type="region of interest" description="Disordered" evidence="8">
    <location>
        <begin position="867"/>
        <end position="942"/>
    </location>
</feature>
<evidence type="ECO:0000256" key="4">
    <source>
        <dbReference type="ARBA" id="ARBA00023015"/>
    </source>
</evidence>